<dbReference type="AlphaFoldDB" id="E8LM67"/>
<sequence length="42" mass="4833">MGPSLLSSTCLDLNKVTPCQNRFYPLIGKALYLYQKNKKKTR</sequence>
<dbReference type="EMBL" id="AEVO01000130">
    <property type="protein sequence ID" value="EFY06402.1"/>
    <property type="molecule type" value="Genomic_DNA"/>
</dbReference>
<dbReference type="STRING" id="762983.HMPREF9444_01846"/>
<reference evidence="1 2" key="1">
    <citation type="submission" date="2011-01" db="EMBL/GenBank/DDBJ databases">
        <authorList>
            <person name="Weinstock G."/>
            <person name="Sodergren E."/>
            <person name="Clifton S."/>
            <person name="Fulton L."/>
            <person name="Fulton B."/>
            <person name="Courtney L."/>
            <person name="Fronick C."/>
            <person name="Harrison M."/>
            <person name="Strong C."/>
            <person name="Farmer C."/>
            <person name="Delahaunty K."/>
            <person name="Markovic C."/>
            <person name="Hall O."/>
            <person name="Minx P."/>
            <person name="Tomlinson C."/>
            <person name="Mitreva M."/>
            <person name="Hou S."/>
            <person name="Chen J."/>
            <person name="Wollam A."/>
            <person name="Pepin K.H."/>
            <person name="Johnson M."/>
            <person name="Bhonagiri V."/>
            <person name="Zhang X."/>
            <person name="Suruliraj S."/>
            <person name="Warren W."/>
            <person name="Chinwalla A."/>
            <person name="Mardis E.R."/>
            <person name="Wilson R.K."/>
        </authorList>
    </citation>
    <scope>NUCLEOTIDE SEQUENCE [LARGE SCALE GENOMIC DNA]</scope>
    <source>
        <strain evidence="2">DSM 22608 / JCM 16073 / KCTC 15190 / YIT 12066</strain>
    </source>
</reference>
<gene>
    <name evidence="1" type="ORF">HMPREF9444_01846</name>
</gene>
<name>E8LM67_SUCHY</name>
<proteinExistence type="predicted"/>
<organism evidence="1 2">
    <name type="scientific">Succinatimonas hippei (strain DSM 22608 / JCM 16073 / KCTC 15190 / YIT 12066)</name>
    <dbReference type="NCBI Taxonomy" id="762983"/>
    <lineage>
        <taxon>Bacteria</taxon>
        <taxon>Pseudomonadati</taxon>
        <taxon>Pseudomonadota</taxon>
        <taxon>Gammaproteobacteria</taxon>
        <taxon>Aeromonadales</taxon>
        <taxon>Succinivibrionaceae</taxon>
        <taxon>Succinatimonas</taxon>
    </lineage>
</organism>
<evidence type="ECO:0000313" key="1">
    <source>
        <dbReference type="EMBL" id="EFY06402.1"/>
    </source>
</evidence>
<evidence type="ECO:0000313" key="2">
    <source>
        <dbReference type="Proteomes" id="UP000018458"/>
    </source>
</evidence>
<dbReference type="HOGENOM" id="CLU_3258808_0_0_6"/>
<comment type="caution">
    <text evidence="1">The sequence shown here is derived from an EMBL/GenBank/DDBJ whole genome shotgun (WGS) entry which is preliminary data.</text>
</comment>
<dbReference type="Proteomes" id="UP000018458">
    <property type="component" value="Unassembled WGS sequence"/>
</dbReference>
<protein>
    <submittedName>
        <fullName evidence="1">Uncharacterized protein</fullName>
    </submittedName>
</protein>
<accession>E8LM67</accession>
<keyword evidence="2" id="KW-1185">Reference proteome</keyword>